<reference evidence="2" key="2">
    <citation type="submission" date="2017-02" db="EMBL/GenBank/DDBJ databases">
        <title>Sunflower complete genome.</title>
        <authorList>
            <person name="Langlade N."/>
            <person name="Munos S."/>
        </authorList>
    </citation>
    <scope>NUCLEOTIDE SEQUENCE [LARGE SCALE GENOMIC DNA]</scope>
    <source>
        <tissue evidence="2">Leaves</tissue>
    </source>
</reference>
<dbReference type="Gramene" id="mRNA:HanXRQr2_Chr13g0584161">
    <property type="protein sequence ID" value="mRNA:HanXRQr2_Chr13g0584161"/>
    <property type="gene ID" value="HanXRQr2_Chr13g0584161"/>
</dbReference>
<organism evidence="2 3">
    <name type="scientific">Helianthus annuus</name>
    <name type="common">Common sunflower</name>
    <dbReference type="NCBI Taxonomy" id="4232"/>
    <lineage>
        <taxon>Eukaryota</taxon>
        <taxon>Viridiplantae</taxon>
        <taxon>Streptophyta</taxon>
        <taxon>Embryophyta</taxon>
        <taxon>Tracheophyta</taxon>
        <taxon>Spermatophyta</taxon>
        <taxon>Magnoliopsida</taxon>
        <taxon>eudicotyledons</taxon>
        <taxon>Gunneridae</taxon>
        <taxon>Pentapetalae</taxon>
        <taxon>asterids</taxon>
        <taxon>campanulids</taxon>
        <taxon>Asterales</taxon>
        <taxon>Asteraceae</taxon>
        <taxon>Asteroideae</taxon>
        <taxon>Heliantheae alliance</taxon>
        <taxon>Heliantheae</taxon>
        <taxon>Helianthus</taxon>
    </lineage>
</organism>
<evidence type="ECO:0000313" key="2">
    <source>
        <dbReference type="EMBL" id="OTG01198.1"/>
    </source>
</evidence>
<proteinExistence type="predicted"/>
<dbReference type="InParanoid" id="A0A251SQT7"/>
<reference evidence="1 3" key="1">
    <citation type="journal article" date="2017" name="Nature">
        <title>The sunflower genome provides insights into oil metabolism, flowering and Asterid evolution.</title>
        <authorList>
            <person name="Badouin H."/>
            <person name="Gouzy J."/>
            <person name="Grassa C.J."/>
            <person name="Murat F."/>
            <person name="Staton S.E."/>
            <person name="Cottret L."/>
            <person name="Lelandais-Briere C."/>
            <person name="Owens G.L."/>
            <person name="Carrere S."/>
            <person name="Mayjonade B."/>
            <person name="Legrand L."/>
            <person name="Gill N."/>
            <person name="Kane N.C."/>
            <person name="Bowers J.E."/>
            <person name="Hubner S."/>
            <person name="Bellec A."/>
            <person name="Berard A."/>
            <person name="Berges H."/>
            <person name="Blanchet N."/>
            <person name="Boniface M.C."/>
            <person name="Brunel D."/>
            <person name="Catrice O."/>
            <person name="Chaidir N."/>
            <person name="Claudel C."/>
            <person name="Donnadieu C."/>
            <person name="Faraut T."/>
            <person name="Fievet G."/>
            <person name="Helmstetter N."/>
            <person name="King M."/>
            <person name="Knapp S.J."/>
            <person name="Lai Z."/>
            <person name="Le Paslier M.C."/>
            <person name="Lippi Y."/>
            <person name="Lorenzon L."/>
            <person name="Mandel J.R."/>
            <person name="Marage G."/>
            <person name="Marchand G."/>
            <person name="Marquand E."/>
            <person name="Bret-Mestries E."/>
            <person name="Morien E."/>
            <person name="Nambeesan S."/>
            <person name="Nguyen T."/>
            <person name="Pegot-Espagnet P."/>
            <person name="Pouilly N."/>
            <person name="Raftis F."/>
            <person name="Sallet E."/>
            <person name="Schiex T."/>
            <person name="Thomas J."/>
            <person name="Vandecasteele C."/>
            <person name="Vares D."/>
            <person name="Vear F."/>
            <person name="Vautrin S."/>
            <person name="Crespi M."/>
            <person name="Mangin B."/>
            <person name="Burke J.M."/>
            <person name="Salse J."/>
            <person name="Munos S."/>
            <person name="Vincourt P."/>
            <person name="Rieseberg L.H."/>
            <person name="Langlade N.B."/>
        </authorList>
    </citation>
    <scope>NUCLEOTIDE SEQUENCE [LARGE SCALE GENOMIC DNA]</scope>
    <source>
        <strain evidence="3">cv. SF193</strain>
        <tissue evidence="1">Leaves</tissue>
    </source>
</reference>
<dbReference type="EMBL" id="MNCJ02000328">
    <property type="protein sequence ID" value="KAF5773034.1"/>
    <property type="molecule type" value="Genomic_DNA"/>
</dbReference>
<reference evidence="1" key="3">
    <citation type="submission" date="2020-06" db="EMBL/GenBank/DDBJ databases">
        <title>Helianthus annuus Genome sequencing and assembly Release 2.</title>
        <authorList>
            <person name="Gouzy J."/>
            <person name="Langlade N."/>
            <person name="Munos S."/>
        </authorList>
    </citation>
    <scope>NUCLEOTIDE SEQUENCE</scope>
    <source>
        <tissue evidence="1">Leaves</tissue>
    </source>
</reference>
<name>A0A251SQT7_HELAN</name>
<evidence type="ECO:0000313" key="1">
    <source>
        <dbReference type="EMBL" id="KAF5773034.1"/>
    </source>
</evidence>
<dbReference type="Proteomes" id="UP000215914">
    <property type="component" value="Chromosome 13"/>
</dbReference>
<gene>
    <name evidence="2" type="ORF">HannXRQ_Chr13g0399471</name>
    <name evidence="1" type="ORF">HanXRQr2_Chr13g0584161</name>
</gene>
<dbReference type="AlphaFoldDB" id="A0A251SQT7"/>
<evidence type="ECO:0000313" key="3">
    <source>
        <dbReference type="Proteomes" id="UP000215914"/>
    </source>
</evidence>
<accession>A0A251SQT7</accession>
<keyword evidence="3" id="KW-1185">Reference proteome</keyword>
<protein>
    <submittedName>
        <fullName evidence="2">Uncharacterized protein</fullName>
    </submittedName>
</protein>
<dbReference type="EMBL" id="CM007902">
    <property type="protein sequence ID" value="OTG01198.1"/>
    <property type="molecule type" value="Genomic_DNA"/>
</dbReference>
<sequence>MMLEHGPHCITSFLAAYGLNFPKCLEIGFIFLGPHVLLLSESSFIWCLKLPPTTMSLNSITCLLQFYL</sequence>